<reference evidence="1 2" key="1">
    <citation type="submission" date="2018-11" db="EMBL/GenBank/DDBJ databases">
        <title>Complete genome sequence of Paenibacillus baekrokdamisoli strain KCTC 33723.</title>
        <authorList>
            <person name="Kang S.W."/>
            <person name="Lee K.C."/>
            <person name="Kim K.K."/>
            <person name="Kim J.S."/>
            <person name="Kim D.S."/>
            <person name="Ko S.H."/>
            <person name="Yang S.H."/>
            <person name="Lee J.S."/>
        </authorList>
    </citation>
    <scope>NUCLEOTIDE SEQUENCE [LARGE SCALE GENOMIC DNA]</scope>
    <source>
        <strain evidence="1 2">KCTC 33723</strain>
    </source>
</reference>
<dbReference type="EMBL" id="AP019308">
    <property type="protein sequence ID" value="BBH24339.1"/>
    <property type="molecule type" value="Genomic_DNA"/>
</dbReference>
<evidence type="ECO:0000313" key="1">
    <source>
        <dbReference type="EMBL" id="BBH24339.1"/>
    </source>
</evidence>
<dbReference type="AlphaFoldDB" id="A0A3G9JMS2"/>
<gene>
    <name evidence="1" type="ORF">Back11_56840</name>
</gene>
<evidence type="ECO:0000313" key="2">
    <source>
        <dbReference type="Proteomes" id="UP000275368"/>
    </source>
</evidence>
<keyword evidence="2" id="KW-1185">Reference proteome</keyword>
<proteinExistence type="predicted"/>
<accession>A0A3G9JMS2</accession>
<name>A0A3G9JMS2_9BACL</name>
<dbReference type="OrthoDB" id="9792792at2"/>
<dbReference type="RefSeq" id="WP_125664474.1">
    <property type="nucleotide sequence ID" value="NZ_AP019308.1"/>
</dbReference>
<sequence>MDAEQFGQTIELMFGNLFAQFDEGEEFAFYDYGPKVINRIGYSTNISPKVIIQAADKKVDLIIIEEHFE</sequence>
<organism evidence="1 2">
    <name type="scientific">Paenibacillus baekrokdamisoli</name>
    <dbReference type="NCBI Taxonomy" id="1712516"/>
    <lineage>
        <taxon>Bacteria</taxon>
        <taxon>Bacillati</taxon>
        <taxon>Bacillota</taxon>
        <taxon>Bacilli</taxon>
        <taxon>Bacillales</taxon>
        <taxon>Paenibacillaceae</taxon>
        <taxon>Paenibacillus</taxon>
    </lineage>
</organism>
<dbReference type="Proteomes" id="UP000275368">
    <property type="component" value="Chromosome"/>
</dbReference>
<dbReference type="KEGG" id="pbk:Back11_56840"/>
<protein>
    <submittedName>
        <fullName evidence="1">Uncharacterized protein</fullName>
    </submittedName>
</protein>